<keyword evidence="3 9" id="KW-0808">Transferase</keyword>
<reference evidence="9 10" key="1">
    <citation type="submission" date="2012-04" db="EMBL/GenBank/DDBJ databases">
        <title>The Genome Sequence of Bacillus cereus BAG5X1-1.</title>
        <authorList>
            <consortium name="The Broad Institute Genome Sequencing Platform"/>
            <consortium name="The Broad Institute Genome Sequencing Center for Infectious Disease"/>
            <person name="Feldgarden M."/>
            <person name="Van der Auwera G.A."/>
            <person name="Mahillon J."/>
            <person name="Duprez V."/>
            <person name="Timmery S."/>
            <person name="Mattelet C."/>
            <person name="Dierick K."/>
            <person name="Sun M."/>
            <person name="Yu Z."/>
            <person name="Zhu L."/>
            <person name="Hu X."/>
            <person name="Shank E.B."/>
            <person name="Swiecicka I."/>
            <person name="Hansen B.M."/>
            <person name="Andrup L."/>
            <person name="Young S.K."/>
            <person name="Zeng Q."/>
            <person name="Gargeya S."/>
            <person name="Fitzgerald M."/>
            <person name="Haas B."/>
            <person name="Abouelleil A."/>
            <person name="Alvarado L."/>
            <person name="Arachchi H.M."/>
            <person name="Berlin A."/>
            <person name="Chapman S.B."/>
            <person name="Goldberg J."/>
            <person name="Griggs A."/>
            <person name="Gujja S."/>
            <person name="Hansen M."/>
            <person name="Howarth C."/>
            <person name="Imamovic A."/>
            <person name="Larimer J."/>
            <person name="McCowen C."/>
            <person name="Montmayeur A."/>
            <person name="Murphy C."/>
            <person name="Neiman D."/>
            <person name="Pearson M."/>
            <person name="Priest M."/>
            <person name="Roberts A."/>
            <person name="Saif S."/>
            <person name="Shea T."/>
            <person name="Sisk P."/>
            <person name="Sykes S."/>
            <person name="Wortman J."/>
            <person name="Nusbaum C."/>
            <person name="Birren B."/>
        </authorList>
    </citation>
    <scope>NUCLEOTIDE SEQUENCE [LARGE SCALE GENOMIC DNA]</scope>
    <source>
        <strain evidence="9 10">BAG5X1-1</strain>
    </source>
</reference>
<keyword evidence="4" id="KW-0479">Metal-binding</keyword>
<keyword evidence="5" id="KW-0460">Magnesium</keyword>
<dbReference type="GO" id="GO:0005829">
    <property type="term" value="C:cytosol"/>
    <property type="evidence" value="ECO:0007669"/>
    <property type="project" value="TreeGrafter"/>
</dbReference>
<dbReference type="Pfam" id="PF01648">
    <property type="entry name" value="ACPS"/>
    <property type="match status" value="1"/>
</dbReference>
<organism evidence="9 10">
    <name type="scientific">Bacillus cereus BAG5X1-1</name>
    <dbReference type="NCBI Taxonomy" id="1053189"/>
    <lineage>
        <taxon>Bacteria</taxon>
        <taxon>Bacillati</taxon>
        <taxon>Bacillota</taxon>
        <taxon>Bacilli</taxon>
        <taxon>Bacillales</taxon>
        <taxon>Bacillaceae</taxon>
        <taxon>Bacillus</taxon>
        <taxon>Bacillus cereus group</taxon>
    </lineage>
</organism>
<accession>J7ZM44</accession>
<evidence type="ECO:0000256" key="4">
    <source>
        <dbReference type="ARBA" id="ARBA00022723"/>
    </source>
</evidence>
<dbReference type="EMBL" id="AHDJ01000065">
    <property type="protein sequence ID" value="EJQ37426.1"/>
    <property type="molecule type" value="Genomic_DNA"/>
</dbReference>
<proteinExistence type="inferred from homology"/>
<dbReference type="PANTHER" id="PTHR12215">
    <property type="entry name" value="PHOSPHOPANTETHEINE TRANSFERASE"/>
    <property type="match status" value="1"/>
</dbReference>
<dbReference type="GO" id="GO:0019878">
    <property type="term" value="P:lysine biosynthetic process via aminoadipic acid"/>
    <property type="evidence" value="ECO:0007669"/>
    <property type="project" value="TreeGrafter"/>
</dbReference>
<evidence type="ECO:0000259" key="8">
    <source>
        <dbReference type="Pfam" id="PF22624"/>
    </source>
</evidence>
<dbReference type="GO" id="GO:0006633">
    <property type="term" value="P:fatty acid biosynthetic process"/>
    <property type="evidence" value="ECO:0007669"/>
    <property type="project" value="InterPro"/>
</dbReference>
<dbReference type="Proteomes" id="UP000006600">
    <property type="component" value="Unassembled WGS sequence"/>
</dbReference>
<dbReference type="Gene3D" id="3.90.470.20">
    <property type="entry name" value="4'-phosphopantetheinyl transferase domain"/>
    <property type="match status" value="2"/>
</dbReference>
<comment type="cofactor">
    <cofactor evidence="1">
        <name>Mg(2+)</name>
        <dbReference type="ChEBI" id="CHEBI:18420"/>
    </cofactor>
</comment>
<evidence type="ECO:0000256" key="6">
    <source>
        <dbReference type="ARBA" id="ARBA00023194"/>
    </source>
</evidence>
<dbReference type="AlphaFoldDB" id="J7ZM44"/>
<evidence type="ECO:0000256" key="5">
    <source>
        <dbReference type="ARBA" id="ARBA00022842"/>
    </source>
</evidence>
<keyword evidence="6" id="KW-0045">Antibiotic biosynthesis</keyword>
<gene>
    <name evidence="9" type="ORF">IEE_05212</name>
</gene>
<evidence type="ECO:0000259" key="7">
    <source>
        <dbReference type="Pfam" id="PF01648"/>
    </source>
</evidence>
<dbReference type="Pfam" id="PF22624">
    <property type="entry name" value="AASDHPPT_N"/>
    <property type="match status" value="1"/>
</dbReference>
<dbReference type="HOGENOM" id="CLU_057011_6_2_9"/>
<dbReference type="PATRIC" id="fig|1053189.3.peg.5314"/>
<dbReference type="InterPro" id="IPR008278">
    <property type="entry name" value="4-PPantetheinyl_Trfase_dom"/>
</dbReference>
<name>J7ZM44_BACCE</name>
<evidence type="ECO:0000256" key="3">
    <source>
        <dbReference type="ARBA" id="ARBA00022679"/>
    </source>
</evidence>
<dbReference type="InterPro" id="IPR050559">
    <property type="entry name" value="P-Pant_transferase_sf"/>
</dbReference>
<evidence type="ECO:0000256" key="1">
    <source>
        <dbReference type="ARBA" id="ARBA00001946"/>
    </source>
</evidence>
<dbReference type="GO" id="GO:0017000">
    <property type="term" value="P:antibiotic biosynthetic process"/>
    <property type="evidence" value="ECO:0007669"/>
    <property type="project" value="UniProtKB-KW"/>
</dbReference>
<evidence type="ECO:0000256" key="2">
    <source>
        <dbReference type="ARBA" id="ARBA00010990"/>
    </source>
</evidence>
<dbReference type="SUPFAM" id="SSF56214">
    <property type="entry name" value="4'-phosphopantetheinyl transferase"/>
    <property type="match status" value="2"/>
</dbReference>
<dbReference type="InterPro" id="IPR037143">
    <property type="entry name" value="4-PPantetheinyl_Trfase_dom_sf"/>
</dbReference>
<comment type="similarity">
    <text evidence="2">Belongs to the P-Pant transferase superfamily. Gsp/Sfp/HetI/AcpT family.</text>
</comment>
<dbReference type="InterPro" id="IPR055066">
    <property type="entry name" value="AASDHPPT_N"/>
</dbReference>
<evidence type="ECO:0000313" key="10">
    <source>
        <dbReference type="Proteomes" id="UP000006600"/>
    </source>
</evidence>
<dbReference type="RefSeq" id="WP_002107064.1">
    <property type="nucleotide sequence ID" value="NZ_JH791997.1"/>
</dbReference>
<dbReference type="GO" id="GO:0000287">
    <property type="term" value="F:magnesium ion binding"/>
    <property type="evidence" value="ECO:0007669"/>
    <property type="project" value="InterPro"/>
</dbReference>
<dbReference type="GO" id="GO:0008897">
    <property type="term" value="F:holo-[acyl-carrier-protein] synthase activity"/>
    <property type="evidence" value="ECO:0007669"/>
    <property type="project" value="InterPro"/>
</dbReference>
<dbReference type="InterPro" id="IPR004568">
    <property type="entry name" value="Ppantetheine-prot_Trfase_dom"/>
</dbReference>
<feature type="domain" description="4'-phosphopantetheinyl transferase" evidence="7">
    <location>
        <begin position="102"/>
        <end position="207"/>
    </location>
</feature>
<comment type="caution">
    <text evidence="9">The sequence shown here is derived from an EMBL/GenBank/DDBJ whole genome shotgun (WGS) entry which is preliminary data.</text>
</comment>
<protein>
    <submittedName>
        <fullName evidence="9">Phosphopantetheine-protein transferase domain protein</fullName>
    </submittedName>
</protein>
<sequence>MEIYAVKIMDISDQKIDEICLWIDEDKRCKLEKFINKKDKLRTLIGELLIRTLINKRFKLSNKDIIMGKNQYGKPYFKYNPRYNFNISHSENFVVCAIDDKPIGIDIEKIKHIEYEEIAKNFFSKTEYNYITQGDLKCQIGNFYEIWTLKESVVKCSGRGLSMPLKSFSVEIGSDKNIKVIFNSNGEKNLYSLALFDIDTEYKMAVCSLSKKSSSSIKMLDQNSLINDFHKLILE</sequence>
<dbReference type="PANTHER" id="PTHR12215:SF10">
    <property type="entry name" value="L-AMINOADIPATE-SEMIALDEHYDE DEHYDROGENASE-PHOSPHOPANTETHEINYL TRANSFERASE"/>
    <property type="match status" value="1"/>
</dbReference>
<evidence type="ECO:0000313" key="9">
    <source>
        <dbReference type="EMBL" id="EJQ37426.1"/>
    </source>
</evidence>
<feature type="domain" description="4'-phosphopantetheinyl transferase N-terminal" evidence="8">
    <location>
        <begin position="17"/>
        <end position="97"/>
    </location>
</feature>
<dbReference type="NCBIfam" id="TIGR00556">
    <property type="entry name" value="pantethn_trn"/>
    <property type="match status" value="1"/>
</dbReference>